<keyword evidence="1" id="KW-0175">Coiled coil</keyword>
<name>A0A4R3JTB4_9PROT</name>
<gene>
    <name evidence="2" type="ORF">EDC61_1148</name>
</gene>
<evidence type="ECO:0000313" key="3">
    <source>
        <dbReference type="Proteomes" id="UP000295135"/>
    </source>
</evidence>
<dbReference type="Proteomes" id="UP000295135">
    <property type="component" value="Unassembled WGS sequence"/>
</dbReference>
<accession>A0A4R3JTB4</accession>
<protein>
    <submittedName>
        <fullName evidence="2">Phage I-like protein</fullName>
    </submittedName>
</protein>
<proteinExistence type="predicted"/>
<dbReference type="RefSeq" id="WP_172599408.1">
    <property type="nucleotide sequence ID" value="NZ_AP018721.1"/>
</dbReference>
<sequence length="338" mass="36667">MTYGHPLLDAMHAAAHGARVWHAVSLPLLQPGADAPPSPPEWVMLIPAGTFSGRDGRGPYTLDIEAVLAAFEQGGIDLPIDYDHQTLEADGKSGPVPAAGWIKELQAREGALWGRVEWTPRAAGLIADKEYRYLSPVFRHDKQGRVLSIEGAGLTHYPNLDLTPVAHQKGDPMPEDLFERLVMMLNLPATTTPDELVAELQKAIDQLATLKTEAQSRQPDPAEWVPMSQHKAVADELAKLQTQIAQEKAEAAVRAAMSAGKLAPAMKDWALSYASKDPEGFAHWCEKAPAILPPEGDKSAHRVAPNADTLTEEDRIACALLGMSEAEFAAHKKTLIKE</sequence>
<evidence type="ECO:0000256" key="1">
    <source>
        <dbReference type="SAM" id="Coils"/>
    </source>
</evidence>
<dbReference type="InterPro" id="IPR012106">
    <property type="entry name" value="Phage_Mu_Gp1"/>
</dbReference>
<keyword evidence="3" id="KW-1185">Reference proteome</keyword>
<organism evidence="2 3">
    <name type="scientific">Sulfuritortus calidifontis</name>
    <dbReference type="NCBI Taxonomy" id="1914471"/>
    <lineage>
        <taxon>Bacteria</taxon>
        <taxon>Pseudomonadati</taxon>
        <taxon>Pseudomonadota</taxon>
        <taxon>Betaproteobacteria</taxon>
        <taxon>Nitrosomonadales</taxon>
        <taxon>Thiobacillaceae</taxon>
        <taxon>Sulfuritortus</taxon>
    </lineage>
</organism>
<dbReference type="EMBL" id="SLZY01000014">
    <property type="protein sequence ID" value="TCS70681.1"/>
    <property type="molecule type" value="Genomic_DNA"/>
</dbReference>
<dbReference type="PIRSF" id="PIRSF016624">
    <property type="entry name" value="Mu_prophg_I"/>
    <property type="match status" value="1"/>
</dbReference>
<evidence type="ECO:0000313" key="2">
    <source>
        <dbReference type="EMBL" id="TCS70681.1"/>
    </source>
</evidence>
<feature type="coiled-coil region" evidence="1">
    <location>
        <begin position="197"/>
        <end position="250"/>
    </location>
</feature>
<dbReference type="AlphaFoldDB" id="A0A4R3JTB4"/>
<dbReference type="Pfam" id="PF10123">
    <property type="entry name" value="Mu-like_Pro"/>
    <property type="match status" value="1"/>
</dbReference>
<comment type="caution">
    <text evidence="2">The sequence shown here is derived from an EMBL/GenBank/DDBJ whole genome shotgun (WGS) entry which is preliminary data.</text>
</comment>
<reference evidence="2 3" key="1">
    <citation type="submission" date="2019-03" db="EMBL/GenBank/DDBJ databases">
        <title>Genomic Encyclopedia of Type Strains, Phase IV (KMG-IV): sequencing the most valuable type-strain genomes for metagenomic binning, comparative biology and taxonomic classification.</title>
        <authorList>
            <person name="Goeker M."/>
        </authorList>
    </citation>
    <scope>NUCLEOTIDE SEQUENCE [LARGE SCALE GENOMIC DNA]</scope>
    <source>
        <strain evidence="2 3">DSM 103923</strain>
    </source>
</reference>